<reference evidence="2" key="1">
    <citation type="submission" date="2016-10" db="EMBL/GenBank/DDBJ databases">
        <authorList>
            <person name="Varghese N."/>
            <person name="Submissions S."/>
        </authorList>
    </citation>
    <scope>NUCLEOTIDE SEQUENCE [LARGE SCALE GENOMIC DNA]</scope>
    <source>
        <strain evidence="2">CGMCC 1.10825</strain>
    </source>
</reference>
<organism evidence="1 2">
    <name type="scientific">Paenimyroides marinum</name>
    <dbReference type="NCBI Taxonomy" id="1159016"/>
    <lineage>
        <taxon>Bacteria</taxon>
        <taxon>Pseudomonadati</taxon>
        <taxon>Bacteroidota</taxon>
        <taxon>Flavobacteriia</taxon>
        <taxon>Flavobacteriales</taxon>
        <taxon>Flavobacteriaceae</taxon>
        <taxon>Paenimyroides</taxon>
    </lineage>
</organism>
<name>A0A1H6MJ33_9FLAO</name>
<evidence type="ECO:0000313" key="1">
    <source>
        <dbReference type="EMBL" id="SEI01651.1"/>
    </source>
</evidence>
<keyword evidence="2" id="KW-1185">Reference proteome</keyword>
<dbReference type="AlphaFoldDB" id="A0A1H6MJ33"/>
<protein>
    <submittedName>
        <fullName evidence="1">Uncharacterized protein</fullName>
    </submittedName>
</protein>
<proteinExistence type="predicted"/>
<sequence>MYLIKVNIYTTCYFNKKGPLFKKTKMQYVERTHIMWYLSRAIKTLN</sequence>
<dbReference type="EMBL" id="FNXE01000060">
    <property type="protein sequence ID" value="SEI01651.1"/>
    <property type="molecule type" value="Genomic_DNA"/>
</dbReference>
<dbReference type="Proteomes" id="UP000199634">
    <property type="component" value="Unassembled WGS sequence"/>
</dbReference>
<gene>
    <name evidence="1" type="ORF">SAMN02927937_02753</name>
</gene>
<accession>A0A1H6MJ33</accession>
<evidence type="ECO:0000313" key="2">
    <source>
        <dbReference type="Proteomes" id="UP000199634"/>
    </source>
</evidence>